<dbReference type="AlphaFoldDB" id="A0A814ARJ2"/>
<proteinExistence type="predicted"/>
<organism evidence="1 3">
    <name type="scientific">Rotaria sordida</name>
    <dbReference type="NCBI Taxonomy" id="392033"/>
    <lineage>
        <taxon>Eukaryota</taxon>
        <taxon>Metazoa</taxon>
        <taxon>Spiralia</taxon>
        <taxon>Gnathifera</taxon>
        <taxon>Rotifera</taxon>
        <taxon>Eurotatoria</taxon>
        <taxon>Bdelloidea</taxon>
        <taxon>Philodinida</taxon>
        <taxon>Philodinidae</taxon>
        <taxon>Rotaria</taxon>
    </lineage>
</organism>
<evidence type="ECO:0000313" key="3">
    <source>
        <dbReference type="Proteomes" id="UP000663854"/>
    </source>
</evidence>
<dbReference type="EMBL" id="CAJNOL010000702">
    <property type="protein sequence ID" value="CAF1171370.1"/>
    <property type="molecule type" value="Genomic_DNA"/>
</dbReference>
<dbReference type="EMBL" id="CAJNOH010000159">
    <property type="protein sequence ID" value="CAF0915908.1"/>
    <property type="molecule type" value="Genomic_DNA"/>
</dbReference>
<keyword evidence="4" id="KW-1185">Reference proteome</keyword>
<protein>
    <submittedName>
        <fullName evidence="1">Uncharacterized protein</fullName>
    </submittedName>
</protein>
<evidence type="ECO:0000313" key="1">
    <source>
        <dbReference type="EMBL" id="CAF0915908.1"/>
    </source>
</evidence>
<evidence type="ECO:0000313" key="2">
    <source>
        <dbReference type="EMBL" id="CAF1171370.1"/>
    </source>
</evidence>
<sequence length="211" mass="24517">MNSNNHYSSFIEHSFRRLSLLIHQQDILNSTNSISTNKTTEQSYNTSSLVNNKKNNLSNNDILSFSPKLQSKQQTIDDKSTNSIETMGNIEPIAARRNRVFMRPPKSRTIISCHSSSSASSPQYSDRLENSFNHSLNSSCSPCLIQRKSNELPIHVPCERSLYDIKFERDRQNDVREKYNIPPPFQRKWLRQPRYIPQERPNFGQIQQSQN</sequence>
<reference evidence="1" key="1">
    <citation type="submission" date="2021-02" db="EMBL/GenBank/DDBJ databases">
        <authorList>
            <person name="Nowell W R."/>
        </authorList>
    </citation>
    <scope>NUCLEOTIDE SEQUENCE</scope>
</reference>
<accession>A0A814ARJ2</accession>
<dbReference type="Proteomes" id="UP000663854">
    <property type="component" value="Unassembled WGS sequence"/>
</dbReference>
<gene>
    <name evidence="2" type="ORF">JXQ802_LOCUS22813</name>
    <name evidence="1" type="ORF">PYM288_LOCUS10269</name>
</gene>
<name>A0A814ARJ2_9BILA</name>
<evidence type="ECO:0000313" key="4">
    <source>
        <dbReference type="Proteomes" id="UP000663870"/>
    </source>
</evidence>
<comment type="caution">
    <text evidence="1">The sequence shown here is derived from an EMBL/GenBank/DDBJ whole genome shotgun (WGS) entry which is preliminary data.</text>
</comment>
<dbReference type="Proteomes" id="UP000663870">
    <property type="component" value="Unassembled WGS sequence"/>
</dbReference>